<dbReference type="CDD" id="cd10456">
    <property type="entry name" value="GIY-YIG_UPF0213"/>
    <property type="match status" value="1"/>
</dbReference>
<reference evidence="5 6" key="1">
    <citation type="journal article" date="2019" name="Syst. Appl. Microbiol.">
        <title>Polyphasic characterization of two novel Lactobacillus spp. isolated from blown salami packages: Description of Lactobacillus halodurans sp. nov. and Lactobacillus salsicarnum sp. nov.</title>
        <authorList>
            <person name="Schuster J.A."/>
            <person name="Klingl A."/>
            <person name="Vogel R.F."/>
            <person name="Ehrmann M.A."/>
        </authorList>
    </citation>
    <scope>NUCLEOTIDE SEQUENCE [LARGE SCALE GENOMIC DNA]</scope>
    <source>
        <strain evidence="3 6">TMW 1.2098</strain>
        <strain evidence="4 5">TMW 1.2118</strain>
    </source>
</reference>
<evidence type="ECO:0000313" key="4">
    <source>
        <dbReference type="EMBL" id="MQS51506.1"/>
    </source>
</evidence>
<evidence type="ECO:0000259" key="2">
    <source>
        <dbReference type="PROSITE" id="PS50164"/>
    </source>
</evidence>
<name>A0A5P0ZEN3_9LACO</name>
<dbReference type="Proteomes" id="UP000436655">
    <property type="component" value="Unassembled WGS sequence"/>
</dbReference>
<dbReference type="Proteomes" id="UP000380386">
    <property type="component" value="Unassembled WGS sequence"/>
</dbReference>
<keyword evidence="6" id="KW-1185">Reference proteome</keyword>
<dbReference type="Gene3D" id="3.40.1440.10">
    <property type="entry name" value="GIY-YIG endonuclease"/>
    <property type="match status" value="1"/>
</dbReference>
<dbReference type="EMBL" id="VDFN01000001">
    <property type="protein sequence ID" value="MQS44392.1"/>
    <property type="molecule type" value="Genomic_DNA"/>
</dbReference>
<dbReference type="SUPFAM" id="SSF82771">
    <property type="entry name" value="GIY-YIG endonuclease"/>
    <property type="match status" value="1"/>
</dbReference>
<dbReference type="PANTHER" id="PTHR34477:SF1">
    <property type="entry name" value="UPF0213 PROTEIN YHBQ"/>
    <property type="match status" value="1"/>
</dbReference>
<dbReference type="EMBL" id="VDFM01000001">
    <property type="protein sequence ID" value="MQS51506.1"/>
    <property type="molecule type" value="Genomic_DNA"/>
</dbReference>
<comment type="caution">
    <text evidence="4">The sequence shown here is derived from an EMBL/GenBank/DDBJ whole genome shotgun (WGS) entry which is preliminary data.</text>
</comment>
<dbReference type="InterPro" id="IPR050190">
    <property type="entry name" value="UPF0213_domain"/>
</dbReference>
<dbReference type="PROSITE" id="PS50164">
    <property type="entry name" value="GIY_YIG"/>
    <property type="match status" value="1"/>
</dbReference>
<dbReference type="Pfam" id="PF01541">
    <property type="entry name" value="GIY-YIG"/>
    <property type="match status" value="1"/>
</dbReference>
<feature type="domain" description="GIY-YIG" evidence="2">
    <location>
        <begin position="10"/>
        <end position="85"/>
    </location>
</feature>
<reference evidence="3" key="2">
    <citation type="submission" date="2019-05" db="EMBL/GenBank/DDBJ databases">
        <authorList>
            <person name="Schuster J.A."/>
            <person name="Ehrmann M.A."/>
        </authorList>
    </citation>
    <scope>NUCLEOTIDE SEQUENCE</scope>
    <source>
        <strain evidence="3">TMW 1.2098</strain>
    </source>
</reference>
<dbReference type="AlphaFoldDB" id="A0A5P0ZEN3"/>
<accession>A0A5P0ZEN3</accession>
<comment type="similarity">
    <text evidence="1">Belongs to the UPF0213 family.</text>
</comment>
<evidence type="ECO:0000313" key="6">
    <source>
        <dbReference type="Proteomes" id="UP000436655"/>
    </source>
</evidence>
<dbReference type="OrthoDB" id="9807770at2"/>
<dbReference type="RefSeq" id="WP_125703096.1">
    <property type="nucleotide sequence ID" value="NZ_JBHTOO010000003.1"/>
</dbReference>
<evidence type="ECO:0000313" key="3">
    <source>
        <dbReference type="EMBL" id="MQS44392.1"/>
    </source>
</evidence>
<dbReference type="PANTHER" id="PTHR34477">
    <property type="entry name" value="UPF0213 PROTEIN YHBQ"/>
    <property type="match status" value="1"/>
</dbReference>
<dbReference type="InterPro" id="IPR035901">
    <property type="entry name" value="GIY-YIG_endonuc_sf"/>
</dbReference>
<proteinExistence type="inferred from homology"/>
<protein>
    <submittedName>
        <fullName evidence="4">GIY-YIG nuclease family protein</fullName>
    </submittedName>
</protein>
<organism evidence="4 5">
    <name type="scientific">Companilactobacillus mishanensis</name>
    <dbReference type="NCBI Taxonomy" id="2486008"/>
    <lineage>
        <taxon>Bacteria</taxon>
        <taxon>Bacillati</taxon>
        <taxon>Bacillota</taxon>
        <taxon>Bacilli</taxon>
        <taxon>Lactobacillales</taxon>
        <taxon>Lactobacillaceae</taxon>
        <taxon>Companilactobacillus</taxon>
    </lineage>
</organism>
<dbReference type="InterPro" id="IPR000305">
    <property type="entry name" value="GIY-YIG_endonuc"/>
</dbReference>
<evidence type="ECO:0000313" key="5">
    <source>
        <dbReference type="Proteomes" id="UP000380386"/>
    </source>
</evidence>
<sequence length="94" mass="10712">MKQEKSSTDKGYFVYILLCSDGTFYTGTSNNVEKRVATHNTGKGAKYTKVRLPVKLLYTEKLENKSAALKREIAIKKLSRSHKEELLKDNGITW</sequence>
<gene>
    <name evidence="4" type="ORF">FHL02_00570</name>
    <name evidence="3" type="ORF">FHL03_02700</name>
</gene>
<evidence type="ECO:0000256" key="1">
    <source>
        <dbReference type="ARBA" id="ARBA00007435"/>
    </source>
</evidence>